<proteinExistence type="predicted"/>
<dbReference type="InterPro" id="IPR000182">
    <property type="entry name" value="GNAT_dom"/>
</dbReference>
<dbReference type="AlphaFoldDB" id="A0AAJ6GUZ2"/>
<dbReference type="Pfam" id="PF00583">
    <property type="entry name" value="Acetyltransf_1"/>
    <property type="match status" value="1"/>
</dbReference>
<dbReference type="EMBL" id="CP127225">
    <property type="protein sequence ID" value="WIX08558.1"/>
    <property type="molecule type" value="Genomic_DNA"/>
</dbReference>
<dbReference type="Gene3D" id="3.40.630.30">
    <property type="match status" value="1"/>
</dbReference>
<evidence type="ECO:0000259" key="1">
    <source>
        <dbReference type="PROSITE" id="PS51186"/>
    </source>
</evidence>
<dbReference type="InterPro" id="IPR016181">
    <property type="entry name" value="Acyl_CoA_acyltransferase"/>
</dbReference>
<evidence type="ECO:0000313" key="2">
    <source>
        <dbReference type="EMBL" id="WIX08558.1"/>
    </source>
</evidence>
<name>A0AAJ6GUZ2_9XANT</name>
<accession>A0AAJ6GUZ2</accession>
<reference evidence="2 3" key="1">
    <citation type="submission" date="2023-05" db="EMBL/GenBank/DDBJ databases">
        <title>Complete Genome Resource of Xanthomonas oryzae pv. leersiae Strain YNJC Isolated From Plateau Japonica Rice in Southwest China.</title>
        <authorList>
            <person name="Aa X."/>
            <person name="Mei L."/>
            <person name="Liu P."/>
            <person name="Yang Y."/>
            <person name="Tang C."/>
            <person name="Zhang F."/>
            <person name="Dong C."/>
            <person name="Wang B."/>
            <person name="Chen X."/>
            <person name="Dai L."/>
        </authorList>
    </citation>
    <scope>NUCLEOTIDE SEQUENCE [LARGE SCALE GENOMIC DNA]</scope>
    <source>
        <strain evidence="2 3">YNJC</strain>
    </source>
</reference>
<keyword evidence="2" id="KW-0808">Transferase</keyword>
<dbReference type="GO" id="GO:0016747">
    <property type="term" value="F:acyltransferase activity, transferring groups other than amino-acyl groups"/>
    <property type="evidence" value="ECO:0007669"/>
    <property type="project" value="InterPro"/>
</dbReference>
<keyword evidence="2" id="KW-0012">Acyltransferase</keyword>
<dbReference type="PROSITE" id="PS51186">
    <property type="entry name" value="GNAT"/>
    <property type="match status" value="1"/>
</dbReference>
<dbReference type="RefSeq" id="WP_207306706.1">
    <property type="nucleotide sequence ID" value="NZ_CP127225.1"/>
</dbReference>
<dbReference type="EC" id="2.3.1.-" evidence="2"/>
<feature type="domain" description="N-acetyltransferase" evidence="1">
    <location>
        <begin position="25"/>
        <end position="210"/>
    </location>
</feature>
<dbReference type="SUPFAM" id="SSF55729">
    <property type="entry name" value="Acyl-CoA N-acyltransferases (Nat)"/>
    <property type="match status" value="1"/>
</dbReference>
<gene>
    <name evidence="2" type="ORF">QN060_07745</name>
</gene>
<dbReference type="Proteomes" id="UP001228059">
    <property type="component" value="Chromosome"/>
</dbReference>
<organism evidence="2 3">
    <name type="scientific">Xanthomonas oryzae pv. leersiae</name>
    <dbReference type="NCBI Taxonomy" id="3112258"/>
    <lineage>
        <taxon>Bacteria</taxon>
        <taxon>Pseudomonadati</taxon>
        <taxon>Pseudomonadota</taxon>
        <taxon>Gammaproteobacteria</taxon>
        <taxon>Lysobacterales</taxon>
        <taxon>Lysobacteraceae</taxon>
        <taxon>Xanthomonas</taxon>
    </lineage>
</organism>
<evidence type="ECO:0000313" key="3">
    <source>
        <dbReference type="Proteomes" id="UP001228059"/>
    </source>
</evidence>
<sequence>MTGGVAAAPGWLTMTGMTGSPLIVETVRGTQVLPHLDAVAQLRIAVFRAWPYLYEGDAAYERAYLAAYAASSESVFVLARAGETVIGASTGLPLRDDSGAFHAPFRAAGIDPASVFYFGESVLLPAYRGQGIGHAFFDQREAHARALGRFALTAFCSVERAPEDPRKPGDYRPNDAFWRKRGYALQPGLRVHLEWAELQHGEIDHSLSVWTRALPQ</sequence>
<protein>
    <submittedName>
        <fullName evidence="2">GNAT family N-acetyltransferase</fullName>
        <ecNumber evidence="2">2.3.1.-</ecNumber>
    </submittedName>
</protein>
<dbReference type="CDD" id="cd04301">
    <property type="entry name" value="NAT_SF"/>
    <property type="match status" value="1"/>
</dbReference>